<keyword evidence="4" id="KW-1185">Reference proteome</keyword>
<feature type="compositionally biased region" description="Basic and acidic residues" evidence="1">
    <location>
        <begin position="64"/>
        <end position="85"/>
    </location>
</feature>
<dbReference type="AlphaFoldDB" id="A0AAN9GPK2"/>
<organism evidence="3 4">
    <name type="scientific">Littorina saxatilis</name>
    <dbReference type="NCBI Taxonomy" id="31220"/>
    <lineage>
        <taxon>Eukaryota</taxon>
        <taxon>Metazoa</taxon>
        <taxon>Spiralia</taxon>
        <taxon>Lophotrochozoa</taxon>
        <taxon>Mollusca</taxon>
        <taxon>Gastropoda</taxon>
        <taxon>Caenogastropoda</taxon>
        <taxon>Littorinimorpha</taxon>
        <taxon>Littorinoidea</taxon>
        <taxon>Littorinidae</taxon>
        <taxon>Littorina</taxon>
    </lineage>
</organism>
<feature type="compositionally biased region" description="Basic and acidic residues" evidence="1">
    <location>
        <begin position="19"/>
        <end position="38"/>
    </location>
</feature>
<protein>
    <submittedName>
        <fullName evidence="3">Uncharacterized protein</fullName>
    </submittedName>
</protein>
<evidence type="ECO:0000256" key="2">
    <source>
        <dbReference type="SAM" id="Phobius"/>
    </source>
</evidence>
<keyword evidence="2" id="KW-1133">Transmembrane helix</keyword>
<evidence type="ECO:0000256" key="1">
    <source>
        <dbReference type="SAM" id="MobiDB-lite"/>
    </source>
</evidence>
<comment type="caution">
    <text evidence="3">The sequence shown here is derived from an EMBL/GenBank/DDBJ whole genome shotgun (WGS) entry which is preliminary data.</text>
</comment>
<accession>A0AAN9GPK2</accession>
<dbReference type="Proteomes" id="UP001374579">
    <property type="component" value="Unassembled WGS sequence"/>
</dbReference>
<feature type="region of interest" description="Disordered" evidence="1">
    <location>
        <begin position="96"/>
        <end position="115"/>
    </location>
</feature>
<gene>
    <name evidence="3" type="ORF">V1264_002037</name>
</gene>
<sequence>MGSPHGNHTNEMDSPLENHNNEMDSPHENHTNEMESPHENQTNEMDSPHENHTYEMESPLENQTNEKDSPLENHTNKKDSPHENHTYEMESTLENQTNEMDSPHENHTKEKDLPHENHADEMESPLEMETPLENHANVMESQHENHTNEIGLHHENHTNDHSDDDDECDSEVEITAMRHEDDETIVAQLHTEEDTLSTTATENRAHVTNSELQDDHWSLDNVALDWGAGASAYSVNEKNTGGSETRDNKVKSNDTLDNNGNIRSRERCACSTCYHSHCLQRGEISAVEKALLLTILVLLLAIVAFIVVLGFFFDDISGQSDVTELSVSGEWNASYPGDILGYLS</sequence>
<keyword evidence="2" id="KW-0812">Transmembrane</keyword>
<proteinExistence type="predicted"/>
<feature type="transmembrane region" description="Helical" evidence="2">
    <location>
        <begin position="290"/>
        <end position="313"/>
    </location>
</feature>
<keyword evidence="2" id="KW-0472">Membrane</keyword>
<feature type="compositionally biased region" description="Basic and acidic residues" evidence="1">
    <location>
        <begin position="46"/>
        <end position="55"/>
    </location>
</feature>
<dbReference type="EMBL" id="JBAMIC010000001">
    <property type="protein sequence ID" value="KAK7116342.1"/>
    <property type="molecule type" value="Genomic_DNA"/>
</dbReference>
<evidence type="ECO:0000313" key="4">
    <source>
        <dbReference type="Proteomes" id="UP001374579"/>
    </source>
</evidence>
<reference evidence="3 4" key="1">
    <citation type="submission" date="2024-02" db="EMBL/GenBank/DDBJ databases">
        <title>Chromosome-scale genome assembly of the rough periwinkle Littorina saxatilis.</title>
        <authorList>
            <person name="De Jode A."/>
            <person name="Faria R."/>
            <person name="Formenti G."/>
            <person name="Sims Y."/>
            <person name="Smith T.P."/>
            <person name="Tracey A."/>
            <person name="Wood J.M.D."/>
            <person name="Zagrodzka Z.B."/>
            <person name="Johannesson K."/>
            <person name="Butlin R.K."/>
            <person name="Leder E.H."/>
        </authorList>
    </citation>
    <scope>NUCLEOTIDE SEQUENCE [LARGE SCALE GENOMIC DNA]</scope>
    <source>
        <strain evidence="3">Snail1</strain>
        <tissue evidence="3">Muscle</tissue>
    </source>
</reference>
<feature type="compositionally biased region" description="Basic and acidic residues" evidence="1">
    <location>
        <begin position="101"/>
        <end position="115"/>
    </location>
</feature>
<name>A0AAN9GPK2_9CAEN</name>
<feature type="region of interest" description="Disordered" evidence="1">
    <location>
        <begin position="1"/>
        <end position="85"/>
    </location>
</feature>
<evidence type="ECO:0000313" key="3">
    <source>
        <dbReference type="EMBL" id="KAK7116342.1"/>
    </source>
</evidence>